<protein>
    <submittedName>
        <fullName evidence="1">Soluble cytochrome b562-helix bundle, ELECTRON TRANSPORT</fullName>
    </submittedName>
</protein>
<name>A0A8S5MMT2_9CAUD</name>
<organism evidence="1">
    <name type="scientific">Siphoviridae sp. ctckx14</name>
    <dbReference type="NCBI Taxonomy" id="2826396"/>
    <lineage>
        <taxon>Viruses</taxon>
        <taxon>Duplodnaviria</taxon>
        <taxon>Heunggongvirae</taxon>
        <taxon>Uroviricota</taxon>
        <taxon>Caudoviricetes</taxon>
    </lineage>
</organism>
<accession>A0A8S5MMT2</accession>
<evidence type="ECO:0000313" key="1">
    <source>
        <dbReference type="EMBL" id="DAD83359.1"/>
    </source>
</evidence>
<proteinExistence type="predicted"/>
<dbReference type="EMBL" id="BK014934">
    <property type="protein sequence ID" value="DAD83359.1"/>
    <property type="molecule type" value="Genomic_DNA"/>
</dbReference>
<sequence>MVKRCYHCGYKLTPNITYSLYNTAIGKVVTVCKDCHTSHLRMRAKQRKRAALAGTSTTHY</sequence>
<reference evidence="1" key="1">
    <citation type="journal article" date="2021" name="Proc. Natl. Acad. Sci. U.S.A.">
        <title>A Catalog of Tens of Thousands of Viruses from Human Metagenomes Reveals Hidden Associations with Chronic Diseases.</title>
        <authorList>
            <person name="Tisza M.J."/>
            <person name="Buck C.B."/>
        </authorList>
    </citation>
    <scope>NUCLEOTIDE SEQUENCE</scope>
    <source>
        <strain evidence="1">Ctckx14</strain>
    </source>
</reference>